<organism evidence="1 2">
    <name type="scientific">Streptomyces cheonanensis</name>
    <dbReference type="NCBI Taxonomy" id="312720"/>
    <lineage>
        <taxon>Bacteria</taxon>
        <taxon>Bacillati</taxon>
        <taxon>Actinomycetota</taxon>
        <taxon>Actinomycetes</taxon>
        <taxon>Kitasatosporales</taxon>
        <taxon>Streptomycetaceae</taxon>
        <taxon>Streptomyces</taxon>
    </lineage>
</organism>
<dbReference type="Proteomes" id="UP001403094">
    <property type="component" value="Unassembled WGS sequence"/>
</dbReference>
<name>A0ABP5GF07_9ACTN</name>
<evidence type="ECO:0000313" key="1">
    <source>
        <dbReference type="EMBL" id="GAA2045284.1"/>
    </source>
</evidence>
<gene>
    <name evidence="1" type="ORF">GCM10009757_11720</name>
</gene>
<keyword evidence="2" id="KW-1185">Reference proteome</keyword>
<dbReference type="EMBL" id="BAAANQ010000002">
    <property type="protein sequence ID" value="GAA2045284.1"/>
    <property type="molecule type" value="Genomic_DNA"/>
</dbReference>
<comment type="caution">
    <text evidence="1">The sequence shown here is derived from an EMBL/GenBank/DDBJ whole genome shotgun (WGS) entry which is preliminary data.</text>
</comment>
<sequence>MTTRIARPAALSCALVGVMMLGGCGLQPSGVEEGPEAPTGLAPGVTLYFLDDDENLIPQQRETGQLGSISDAVGLLLTGPGNSGLSTGIDETTVTRVVTSERSEVIELRLPLARHQVEDAGVDQIVCTTAATHVQVGGSPEIPVQLRFTDISEEPAVCPVL</sequence>
<accession>A0ABP5GF07</accession>
<reference evidence="2" key="1">
    <citation type="journal article" date="2019" name="Int. J. Syst. Evol. Microbiol.">
        <title>The Global Catalogue of Microorganisms (GCM) 10K type strain sequencing project: providing services to taxonomists for standard genome sequencing and annotation.</title>
        <authorList>
            <consortium name="The Broad Institute Genomics Platform"/>
            <consortium name="The Broad Institute Genome Sequencing Center for Infectious Disease"/>
            <person name="Wu L."/>
            <person name="Ma J."/>
        </authorList>
    </citation>
    <scope>NUCLEOTIDE SEQUENCE [LARGE SCALE GENOMIC DNA]</scope>
    <source>
        <strain evidence="2">JCM 14549</strain>
    </source>
</reference>
<proteinExistence type="predicted"/>
<evidence type="ECO:0008006" key="3">
    <source>
        <dbReference type="Google" id="ProtNLM"/>
    </source>
</evidence>
<protein>
    <recommendedName>
        <fullName evidence="3">Lipoprotein</fullName>
    </recommendedName>
</protein>
<evidence type="ECO:0000313" key="2">
    <source>
        <dbReference type="Proteomes" id="UP001403094"/>
    </source>
</evidence>
<dbReference type="PROSITE" id="PS51257">
    <property type="entry name" value="PROKAR_LIPOPROTEIN"/>
    <property type="match status" value="1"/>
</dbReference>
<dbReference type="RefSeq" id="WP_346069789.1">
    <property type="nucleotide sequence ID" value="NZ_BAAANQ010000002.1"/>
</dbReference>